<comment type="subunit">
    <text evidence="7">The glycine cleavage system is composed of four proteins: P, T, L and H.</text>
</comment>
<dbReference type="SUPFAM" id="SSF103025">
    <property type="entry name" value="Folate-binding domain"/>
    <property type="match status" value="1"/>
</dbReference>
<evidence type="ECO:0000313" key="11">
    <source>
        <dbReference type="EMBL" id="HCO26686.1"/>
    </source>
</evidence>
<accession>A0A3D3RDK5</accession>
<dbReference type="AlphaFoldDB" id="A0A3D3RDK5"/>
<dbReference type="GO" id="GO:0008168">
    <property type="term" value="F:methyltransferase activity"/>
    <property type="evidence" value="ECO:0007669"/>
    <property type="project" value="UniProtKB-KW"/>
</dbReference>
<reference evidence="11 12" key="1">
    <citation type="journal article" date="2018" name="Nat. Biotechnol.">
        <title>A standardized bacterial taxonomy based on genome phylogeny substantially revises the tree of life.</title>
        <authorList>
            <person name="Parks D.H."/>
            <person name="Chuvochina M."/>
            <person name="Waite D.W."/>
            <person name="Rinke C."/>
            <person name="Skarshewski A."/>
            <person name="Chaumeil P.A."/>
            <person name="Hugenholtz P."/>
        </authorList>
    </citation>
    <scope>NUCLEOTIDE SEQUENCE [LARGE SCALE GENOMIC DNA]</scope>
    <source>
        <strain evidence="11">UBA9375</strain>
    </source>
</reference>
<dbReference type="Gene3D" id="4.10.1250.10">
    <property type="entry name" value="Aminomethyltransferase fragment"/>
    <property type="match status" value="1"/>
</dbReference>
<keyword evidence="11" id="KW-0489">Methyltransferase</keyword>
<dbReference type="PANTHER" id="PTHR43757:SF2">
    <property type="entry name" value="AMINOMETHYLTRANSFERASE, MITOCHONDRIAL"/>
    <property type="match status" value="1"/>
</dbReference>
<dbReference type="PIRSF" id="PIRSF006487">
    <property type="entry name" value="GcvT"/>
    <property type="match status" value="1"/>
</dbReference>
<dbReference type="InterPro" id="IPR022903">
    <property type="entry name" value="GcvT_bac"/>
</dbReference>
<evidence type="ECO:0000256" key="4">
    <source>
        <dbReference type="ARBA" id="ARBA00022679"/>
    </source>
</evidence>
<dbReference type="Gene3D" id="2.40.30.110">
    <property type="entry name" value="Aminomethyltransferase beta-barrel domains"/>
    <property type="match status" value="1"/>
</dbReference>
<dbReference type="Gene3D" id="3.30.70.1400">
    <property type="entry name" value="Aminomethyltransferase beta-barrel domains"/>
    <property type="match status" value="1"/>
</dbReference>
<feature type="domain" description="GCVT N-terminal" evidence="9">
    <location>
        <begin position="11"/>
        <end position="264"/>
    </location>
</feature>
<evidence type="ECO:0000256" key="1">
    <source>
        <dbReference type="ARBA" id="ARBA00008609"/>
    </source>
</evidence>
<dbReference type="GO" id="GO:0032259">
    <property type="term" value="P:methylation"/>
    <property type="evidence" value="ECO:0007669"/>
    <property type="project" value="UniProtKB-KW"/>
</dbReference>
<dbReference type="Proteomes" id="UP000263642">
    <property type="component" value="Unassembled WGS sequence"/>
</dbReference>
<feature type="binding site" evidence="8">
    <location>
        <position position="198"/>
    </location>
    <ligand>
        <name>substrate</name>
    </ligand>
</feature>
<evidence type="ECO:0000256" key="7">
    <source>
        <dbReference type="HAMAP-Rule" id="MF_00259"/>
    </source>
</evidence>
<dbReference type="GO" id="GO:0005829">
    <property type="term" value="C:cytosol"/>
    <property type="evidence" value="ECO:0007669"/>
    <property type="project" value="TreeGrafter"/>
</dbReference>
<dbReference type="EC" id="2.1.2.10" evidence="2 7"/>
<dbReference type="InterPro" id="IPR006222">
    <property type="entry name" value="GCVT_N"/>
</dbReference>
<dbReference type="Pfam" id="PF01571">
    <property type="entry name" value="GCV_T"/>
    <property type="match status" value="1"/>
</dbReference>
<keyword evidence="4 7" id="KW-0808">Transferase</keyword>
<dbReference type="FunFam" id="4.10.1250.10:FF:000001">
    <property type="entry name" value="Aminomethyltransferase"/>
    <property type="match status" value="1"/>
</dbReference>
<dbReference type="NCBIfam" id="TIGR00528">
    <property type="entry name" value="gcvT"/>
    <property type="match status" value="1"/>
</dbReference>
<evidence type="ECO:0000256" key="8">
    <source>
        <dbReference type="PIRSR" id="PIRSR006487-1"/>
    </source>
</evidence>
<evidence type="ECO:0000313" key="12">
    <source>
        <dbReference type="Proteomes" id="UP000263642"/>
    </source>
</evidence>
<comment type="catalytic activity">
    <reaction evidence="6 7">
        <text>N(6)-[(R)-S(8)-aminomethyldihydrolipoyl]-L-lysyl-[protein] + (6S)-5,6,7,8-tetrahydrofolate = N(6)-[(R)-dihydrolipoyl]-L-lysyl-[protein] + (6R)-5,10-methylene-5,6,7,8-tetrahydrofolate + NH4(+)</text>
        <dbReference type="Rhea" id="RHEA:16945"/>
        <dbReference type="Rhea" id="RHEA-COMP:10475"/>
        <dbReference type="Rhea" id="RHEA-COMP:10492"/>
        <dbReference type="ChEBI" id="CHEBI:15636"/>
        <dbReference type="ChEBI" id="CHEBI:28938"/>
        <dbReference type="ChEBI" id="CHEBI:57453"/>
        <dbReference type="ChEBI" id="CHEBI:83100"/>
        <dbReference type="ChEBI" id="CHEBI:83143"/>
        <dbReference type="EC" id="2.1.2.10"/>
    </reaction>
</comment>
<dbReference type="InterPro" id="IPR006223">
    <property type="entry name" value="GcvT"/>
</dbReference>
<dbReference type="FunFam" id="2.40.30.110:FF:000003">
    <property type="entry name" value="Aminomethyltransferase"/>
    <property type="match status" value="1"/>
</dbReference>
<gene>
    <name evidence="7 11" type="primary">gcvT</name>
    <name evidence="11" type="ORF">DIT97_28095</name>
</gene>
<dbReference type="FunFam" id="3.30.70.1400:FF:000001">
    <property type="entry name" value="Aminomethyltransferase"/>
    <property type="match status" value="1"/>
</dbReference>
<organism evidence="11 12">
    <name type="scientific">Gimesia maris</name>
    <dbReference type="NCBI Taxonomy" id="122"/>
    <lineage>
        <taxon>Bacteria</taxon>
        <taxon>Pseudomonadati</taxon>
        <taxon>Planctomycetota</taxon>
        <taxon>Planctomycetia</taxon>
        <taxon>Planctomycetales</taxon>
        <taxon>Planctomycetaceae</taxon>
        <taxon>Gimesia</taxon>
    </lineage>
</organism>
<dbReference type="NCBIfam" id="NF001567">
    <property type="entry name" value="PRK00389.1"/>
    <property type="match status" value="1"/>
</dbReference>
<dbReference type="InterPro" id="IPR027266">
    <property type="entry name" value="TrmE/GcvT-like"/>
</dbReference>
<evidence type="ECO:0000256" key="2">
    <source>
        <dbReference type="ARBA" id="ARBA00012616"/>
    </source>
</evidence>
<dbReference type="EMBL" id="DQAY01000167">
    <property type="protein sequence ID" value="HCO26686.1"/>
    <property type="molecule type" value="Genomic_DNA"/>
</dbReference>
<evidence type="ECO:0000259" key="10">
    <source>
        <dbReference type="Pfam" id="PF08669"/>
    </source>
</evidence>
<comment type="caution">
    <text evidence="11">The sequence shown here is derived from an EMBL/GenBank/DDBJ whole genome shotgun (WGS) entry which is preliminary data.</text>
</comment>
<dbReference type="InterPro" id="IPR028896">
    <property type="entry name" value="GcvT/YgfZ/DmdA"/>
</dbReference>
<feature type="domain" description="Aminomethyltransferase C-terminal" evidence="10">
    <location>
        <begin position="284"/>
        <end position="362"/>
    </location>
</feature>
<protein>
    <recommendedName>
        <fullName evidence="2 7">Aminomethyltransferase</fullName>
        <ecNumber evidence="2 7">2.1.2.10</ecNumber>
    </recommendedName>
    <alternativeName>
        <fullName evidence="5 7">Glycine cleavage system T protein</fullName>
    </alternativeName>
</protein>
<dbReference type="Gene3D" id="3.30.1360.120">
    <property type="entry name" value="Probable tRNA modification gtpase trme, domain 1"/>
    <property type="match status" value="1"/>
</dbReference>
<evidence type="ECO:0000256" key="5">
    <source>
        <dbReference type="ARBA" id="ARBA00031395"/>
    </source>
</evidence>
<comment type="function">
    <text evidence="7">The glycine cleavage system catalyzes the degradation of glycine.</text>
</comment>
<dbReference type="PANTHER" id="PTHR43757">
    <property type="entry name" value="AMINOMETHYLTRANSFERASE"/>
    <property type="match status" value="1"/>
</dbReference>
<evidence type="ECO:0000256" key="3">
    <source>
        <dbReference type="ARBA" id="ARBA00022576"/>
    </source>
</evidence>
<keyword evidence="3 7" id="KW-0032">Aminotransferase</keyword>
<dbReference type="InterPro" id="IPR029043">
    <property type="entry name" value="GcvT/YgfZ_C"/>
</dbReference>
<evidence type="ECO:0000259" key="9">
    <source>
        <dbReference type="Pfam" id="PF01571"/>
    </source>
</evidence>
<dbReference type="GO" id="GO:0005960">
    <property type="term" value="C:glycine cleavage complex"/>
    <property type="evidence" value="ECO:0007669"/>
    <property type="project" value="InterPro"/>
</dbReference>
<dbReference type="InterPro" id="IPR013977">
    <property type="entry name" value="GcvT_C"/>
</dbReference>
<dbReference type="SUPFAM" id="SSF101790">
    <property type="entry name" value="Aminomethyltransferase beta-barrel domain"/>
    <property type="match status" value="1"/>
</dbReference>
<dbReference type="GO" id="GO:0004047">
    <property type="term" value="F:aminomethyltransferase activity"/>
    <property type="evidence" value="ECO:0007669"/>
    <property type="project" value="UniProtKB-UniRule"/>
</dbReference>
<proteinExistence type="inferred from homology"/>
<comment type="similarity">
    <text evidence="1 7">Belongs to the GcvT family.</text>
</comment>
<sequence>MSDSLLYTACHQWHVDHGGRMVDFAGWEMPLLYSNITTEHQAVRNAAGLFDIAHMGRLFFTGPDACRFLDRLLTNSVESLKPGQIRYSLVTNESGGILDDVLVYRFSDFYMLVVNASNRLKIVDWIEGQRSGFDVRIEDQTRDKFMLALQGPQSLAILNPLVEAELSEIKYYYGIETRVSGVDSLVSRTGYTGEDGFEVVLDQSEGAALWERLIAGGESSGLIPAGLGCRDTLRLEAAMPLYGHELDESTDPYTAGLNFAVKLKAADFIGKEALIAAKARDDRKVRVGFTLEGKRAAREGSLLFSGDQQVGMVTSGSFSPTLDLPIGMAYVEAGFADAGQILEADIRGKRYPVNVTELPFYKRDT</sequence>
<dbReference type="GO" id="GO:0008483">
    <property type="term" value="F:transaminase activity"/>
    <property type="evidence" value="ECO:0007669"/>
    <property type="project" value="UniProtKB-KW"/>
</dbReference>
<dbReference type="GO" id="GO:0019464">
    <property type="term" value="P:glycine decarboxylation via glycine cleavage system"/>
    <property type="evidence" value="ECO:0007669"/>
    <property type="project" value="UniProtKB-UniRule"/>
</dbReference>
<dbReference type="Pfam" id="PF08669">
    <property type="entry name" value="GCV_T_C"/>
    <property type="match status" value="1"/>
</dbReference>
<dbReference type="HAMAP" id="MF_00259">
    <property type="entry name" value="GcvT"/>
    <property type="match status" value="1"/>
</dbReference>
<evidence type="ECO:0000256" key="6">
    <source>
        <dbReference type="ARBA" id="ARBA00047665"/>
    </source>
</evidence>
<name>A0A3D3RDK5_9PLAN</name>